<evidence type="ECO:0000256" key="3">
    <source>
        <dbReference type="ARBA" id="ARBA00022553"/>
    </source>
</evidence>
<dbReference type="CDD" id="cd00130">
    <property type="entry name" value="PAS"/>
    <property type="match status" value="1"/>
</dbReference>
<dbReference type="Pfam" id="PF00512">
    <property type="entry name" value="HisKA"/>
    <property type="match status" value="1"/>
</dbReference>
<dbReference type="InterPro" id="IPR005467">
    <property type="entry name" value="His_kinase_dom"/>
</dbReference>
<evidence type="ECO:0000256" key="7">
    <source>
        <dbReference type="ARBA" id="ARBA00022840"/>
    </source>
</evidence>
<feature type="transmembrane region" description="Helical" evidence="9">
    <location>
        <begin position="88"/>
        <end position="110"/>
    </location>
</feature>
<keyword evidence="4" id="KW-0808">Transferase</keyword>
<dbReference type="Proteomes" id="UP000886657">
    <property type="component" value="Unassembled WGS sequence"/>
</dbReference>
<dbReference type="GO" id="GO:0000155">
    <property type="term" value="F:phosphorelay sensor kinase activity"/>
    <property type="evidence" value="ECO:0007669"/>
    <property type="project" value="InterPro"/>
</dbReference>
<evidence type="ECO:0000256" key="1">
    <source>
        <dbReference type="ARBA" id="ARBA00000085"/>
    </source>
</evidence>
<proteinExistence type="predicted"/>
<dbReference type="AlphaFoldDB" id="A0A9D7SG78"/>
<dbReference type="InterPro" id="IPR036097">
    <property type="entry name" value="HisK_dim/P_sf"/>
</dbReference>
<feature type="transmembrane region" description="Helical" evidence="9">
    <location>
        <begin position="53"/>
        <end position="68"/>
    </location>
</feature>
<dbReference type="PROSITE" id="PS50112">
    <property type="entry name" value="PAS"/>
    <property type="match status" value="1"/>
</dbReference>
<dbReference type="InterPro" id="IPR003661">
    <property type="entry name" value="HisK_dim/P_dom"/>
</dbReference>
<dbReference type="SUPFAM" id="SSF55874">
    <property type="entry name" value="ATPase domain of HSP90 chaperone/DNA topoisomerase II/histidine kinase"/>
    <property type="match status" value="1"/>
</dbReference>
<keyword evidence="9" id="KW-1133">Transmembrane helix</keyword>
<feature type="domain" description="Histidine kinase" evidence="10">
    <location>
        <begin position="344"/>
        <end position="552"/>
    </location>
</feature>
<dbReference type="Pfam" id="PF02518">
    <property type="entry name" value="HATPase_c"/>
    <property type="match status" value="1"/>
</dbReference>
<feature type="transmembrane region" description="Helical" evidence="9">
    <location>
        <begin position="20"/>
        <end position="41"/>
    </location>
</feature>
<dbReference type="EC" id="2.7.13.3" evidence="2"/>
<feature type="domain" description="PAS" evidence="11">
    <location>
        <begin position="216"/>
        <end position="252"/>
    </location>
</feature>
<keyword evidence="3" id="KW-0597">Phosphoprotein</keyword>
<keyword evidence="7" id="KW-0067">ATP-binding</keyword>
<evidence type="ECO:0000256" key="4">
    <source>
        <dbReference type="ARBA" id="ARBA00022679"/>
    </source>
</evidence>
<dbReference type="Gene3D" id="3.30.565.10">
    <property type="entry name" value="Histidine kinase-like ATPase, C-terminal domain"/>
    <property type="match status" value="1"/>
</dbReference>
<evidence type="ECO:0000256" key="8">
    <source>
        <dbReference type="ARBA" id="ARBA00023012"/>
    </source>
</evidence>
<organism evidence="12 13">
    <name type="scientific">Candidatus Geothrix skivensis</name>
    <dbReference type="NCBI Taxonomy" id="2954439"/>
    <lineage>
        <taxon>Bacteria</taxon>
        <taxon>Pseudomonadati</taxon>
        <taxon>Acidobacteriota</taxon>
        <taxon>Holophagae</taxon>
        <taxon>Holophagales</taxon>
        <taxon>Holophagaceae</taxon>
        <taxon>Geothrix</taxon>
    </lineage>
</organism>
<dbReference type="InterPro" id="IPR004358">
    <property type="entry name" value="Sig_transdc_His_kin-like_C"/>
</dbReference>
<dbReference type="InterPro" id="IPR036890">
    <property type="entry name" value="HATPase_C_sf"/>
</dbReference>
<accession>A0A9D7SG78</accession>
<dbReference type="EMBL" id="JADKIO010000005">
    <property type="protein sequence ID" value="MBK9796110.1"/>
    <property type="molecule type" value="Genomic_DNA"/>
</dbReference>
<reference evidence="12" key="1">
    <citation type="submission" date="2020-10" db="EMBL/GenBank/DDBJ databases">
        <title>Connecting structure to function with the recovery of over 1000 high-quality activated sludge metagenome-assembled genomes encoding full-length rRNA genes using long-read sequencing.</title>
        <authorList>
            <person name="Singleton C.M."/>
            <person name="Petriglieri F."/>
            <person name="Kristensen J.M."/>
            <person name="Kirkegaard R.H."/>
            <person name="Michaelsen T.Y."/>
            <person name="Andersen M.H."/>
            <person name="Karst S.M."/>
            <person name="Dueholm M.S."/>
            <person name="Nielsen P.H."/>
            <person name="Albertsen M."/>
        </authorList>
    </citation>
    <scope>NUCLEOTIDE SEQUENCE</scope>
    <source>
        <strain evidence="12">Skiv_18-Q3-R9-52_MAXAC.067</strain>
    </source>
</reference>
<evidence type="ECO:0000259" key="11">
    <source>
        <dbReference type="PROSITE" id="PS50112"/>
    </source>
</evidence>
<name>A0A9D7SG78_9BACT</name>
<dbReference type="CDD" id="cd00082">
    <property type="entry name" value="HisKA"/>
    <property type="match status" value="1"/>
</dbReference>
<evidence type="ECO:0000259" key="10">
    <source>
        <dbReference type="PROSITE" id="PS50109"/>
    </source>
</evidence>
<evidence type="ECO:0000256" key="9">
    <source>
        <dbReference type="SAM" id="Phobius"/>
    </source>
</evidence>
<dbReference type="Pfam" id="PF13188">
    <property type="entry name" value="PAS_8"/>
    <property type="match status" value="1"/>
</dbReference>
<dbReference type="PANTHER" id="PTHR43065:SF10">
    <property type="entry name" value="PEROXIDE STRESS-ACTIVATED HISTIDINE KINASE MAK3"/>
    <property type="match status" value="1"/>
</dbReference>
<dbReference type="InterPro" id="IPR003594">
    <property type="entry name" value="HATPase_dom"/>
</dbReference>
<dbReference type="GO" id="GO:0005524">
    <property type="term" value="F:ATP binding"/>
    <property type="evidence" value="ECO:0007669"/>
    <property type="project" value="UniProtKB-KW"/>
</dbReference>
<gene>
    <name evidence="12" type="ORF">IPP58_06390</name>
</gene>
<keyword evidence="5" id="KW-0547">Nucleotide-binding</keyword>
<sequence length="564" mass="61318">MVAMLQHTWGRLGASDTSTHFLPLSFRLFASFGLLVVHVALPMEGRATGPGESLYLALLLAFFLEAIWESGRGLLAMDQLFPTPRPSWIRWNLGLDLALVTLVIAFQGVAQERFSTLYIFPVLASAFYLGTLEIVWVGVLSSLTHLLMVTGFTYGLWPAFGQSGPMSDPDSNRISFLLGIASLQVLATTLVVVLIRRNLDRLRSDLSVSEAAVDELSALHQRVVESMNSGLITLDLKGQVTSANPAAEAILGKAIPLGVPIQELIPLGSPLPQRLGREHRFEVIQAVDGRGRRILGGHLASLKGASGRESGQLLLFQDLTDFKAMEERTRINERLAATGQLAAGLAHELRNPLASISGCVQLLSREGSPEEVRGRVLGILGRETHRVGAIVSDFLDFARVEPPSESPLFLPRVLEEVRSSWEMDPRTQGLCLSLDPVPEVQLRSDSTSLHRALMNLLSNARKAVKLCPAPSVRLSSQITGSDILISIRDNGCGMTAEQLDRLFVPFAGSFEEGSGLGMSLVYKFIQAMGWRIEVESTLGQGTHVRVFIPRPAEDTALAPPADQS</sequence>
<evidence type="ECO:0000313" key="12">
    <source>
        <dbReference type="EMBL" id="MBK9796110.1"/>
    </source>
</evidence>
<dbReference type="SUPFAM" id="SSF47384">
    <property type="entry name" value="Homodimeric domain of signal transducing histidine kinase"/>
    <property type="match status" value="1"/>
</dbReference>
<dbReference type="Gene3D" id="3.30.450.20">
    <property type="entry name" value="PAS domain"/>
    <property type="match status" value="1"/>
</dbReference>
<evidence type="ECO:0000256" key="2">
    <source>
        <dbReference type="ARBA" id="ARBA00012438"/>
    </source>
</evidence>
<dbReference type="SUPFAM" id="SSF55785">
    <property type="entry name" value="PYP-like sensor domain (PAS domain)"/>
    <property type="match status" value="1"/>
</dbReference>
<evidence type="ECO:0000256" key="6">
    <source>
        <dbReference type="ARBA" id="ARBA00022777"/>
    </source>
</evidence>
<dbReference type="PANTHER" id="PTHR43065">
    <property type="entry name" value="SENSOR HISTIDINE KINASE"/>
    <property type="match status" value="1"/>
</dbReference>
<feature type="transmembrane region" description="Helical" evidence="9">
    <location>
        <begin position="117"/>
        <end position="139"/>
    </location>
</feature>
<dbReference type="InterPro" id="IPR000014">
    <property type="entry name" value="PAS"/>
</dbReference>
<dbReference type="InterPro" id="IPR035965">
    <property type="entry name" value="PAS-like_dom_sf"/>
</dbReference>
<keyword evidence="9" id="KW-0812">Transmembrane</keyword>
<comment type="caution">
    <text evidence="12">The sequence shown here is derived from an EMBL/GenBank/DDBJ whole genome shotgun (WGS) entry which is preliminary data.</text>
</comment>
<evidence type="ECO:0000256" key="5">
    <source>
        <dbReference type="ARBA" id="ARBA00022741"/>
    </source>
</evidence>
<keyword evidence="9" id="KW-0472">Membrane</keyword>
<dbReference type="PRINTS" id="PR00344">
    <property type="entry name" value="BCTRLSENSOR"/>
</dbReference>
<dbReference type="SMART" id="SM00387">
    <property type="entry name" value="HATPase_c"/>
    <property type="match status" value="1"/>
</dbReference>
<feature type="transmembrane region" description="Helical" evidence="9">
    <location>
        <begin position="174"/>
        <end position="195"/>
    </location>
</feature>
<dbReference type="Gene3D" id="1.10.287.130">
    <property type="match status" value="1"/>
</dbReference>
<dbReference type="PROSITE" id="PS50109">
    <property type="entry name" value="HIS_KIN"/>
    <property type="match status" value="1"/>
</dbReference>
<comment type="catalytic activity">
    <reaction evidence="1">
        <text>ATP + protein L-histidine = ADP + protein N-phospho-L-histidine.</text>
        <dbReference type="EC" id="2.7.13.3"/>
    </reaction>
</comment>
<keyword evidence="8" id="KW-0902">Two-component regulatory system</keyword>
<dbReference type="SMART" id="SM00388">
    <property type="entry name" value="HisKA"/>
    <property type="match status" value="1"/>
</dbReference>
<dbReference type="SMART" id="SM00091">
    <property type="entry name" value="PAS"/>
    <property type="match status" value="1"/>
</dbReference>
<protein>
    <recommendedName>
        <fullName evidence="2">histidine kinase</fullName>
        <ecNumber evidence="2">2.7.13.3</ecNumber>
    </recommendedName>
</protein>
<keyword evidence="6" id="KW-0418">Kinase</keyword>
<evidence type="ECO:0000313" key="13">
    <source>
        <dbReference type="Proteomes" id="UP000886657"/>
    </source>
</evidence>